<dbReference type="PANTHER" id="PTHR23150">
    <property type="entry name" value="SULFATASE MODIFYING FACTOR 1, 2"/>
    <property type="match status" value="1"/>
</dbReference>
<dbReference type="InterPro" id="IPR051043">
    <property type="entry name" value="Sulfatase_Mod_Factor_Kinase"/>
</dbReference>
<dbReference type="PANTHER" id="PTHR23150:SF19">
    <property type="entry name" value="FORMYLGLYCINE-GENERATING ENZYME"/>
    <property type="match status" value="1"/>
</dbReference>
<dbReference type="GO" id="GO:0120147">
    <property type="term" value="F:formylglycine-generating oxidase activity"/>
    <property type="evidence" value="ECO:0007669"/>
    <property type="project" value="TreeGrafter"/>
</dbReference>
<dbReference type="AlphaFoldDB" id="W4LI08"/>
<feature type="domain" description="NACHT" evidence="1">
    <location>
        <begin position="205"/>
        <end position="353"/>
    </location>
</feature>
<dbReference type="Proteomes" id="UP000019141">
    <property type="component" value="Unassembled WGS sequence"/>
</dbReference>
<protein>
    <recommendedName>
        <fullName evidence="1">NACHT domain-containing protein</fullName>
    </recommendedName>
</protein>
<evidence type="ECO:0000313" key="2">
    <source>
        <dbReference type="EMBL" id="ETW97617.1"/>
    </source>
</evidence>
<dbReference type="PROSITE" id="PS50837">
    <property type="entry name" value="NACHT"/>
    <property type="match status" value="1"/>
</dbReference>
<reference evidence="2 3" key="1">
    <citation type="journal article" date="2014" name="Nature">
        <title>An environmental bacterial taxon with a large and distinct metabolic repertoire.</title>
        <authorList>
            <person name="Wilson M.C."/>
            <person name="Mori T."/>
            <person name="Ruckert C."/>
            <person name="Uria A.R."/>
            <person name="Helf M.J."/>
            <person name="Takada K."/>
            <person name="Gernert C."/>
            <person name="Steffens U.A."/>
            <person name="Heycke N."/>
            <person name="Schmitt S."/>
            <person name="Rinke C."/>
            <person name="Helfrich E.J."/>
            <person name="Brachmann A.O."/>
            <person name="Gurgui C."/>
            <person name="Wakimoto T."/>
            <person name="Kracht M."/>
            <person name="Crusemann M."/>
            <person name="Hentschel U."/>
            <person name="Abe I."/>
            <person name="Matsunaga S."/>
            <person name="Kalinowski J."/>
            <person name="Takeyama H."/>
            <person name="Piel J."/>
        </authorList>
    </citation>
    <scope>NUCLEOTIDE SEQUENCE [LARGE SCALE GENOMIC DNA]</scope>
    <source>
        <strain evidence="3">TSY1</strain>
    </source>
</reference>
<dbReference type="HOGENOM" id="CLU_004327_1_0_7"/>
<dbReference type="Pfam" id="PF22737">
    <property type="entry name" value="NNH6"/>
    <property type="match status" value="1"/>
</dbReference>
<dbReference type="Gene3D" id="3.90.1580.10">
    <property type="entry name" value="paralog of FGE (formylglycine-generating enzyme)"/>
    <property type="match status" value="1"/>
</dbReference>
<dbReference type="InterPro" id="IPR042095">
    <property type="entry name" value="SUMF_sf"/>
</dbReference>
<comment type="caution">
    <text evidence="2">The sequence shown here is derived from an EMBL/GenBank/DDBJ whole genome shotgun (WGS) entry which is preliminary data.</text>
</comment>
<organism evidence="2 3">
    <name type="scientific">Entotheonella factor</name>
    <dbReference type="NCBI Taxonomy" id="1429438"/>
    <lineage>
        <taxon>Bacteria</taxon>
        <taxon>Pseudomonadati</taxon>
        <taxon>Nitrospinota/Tectimicrobiota group</taxon>
        <taxon>Candidatus Tectimicrobiota</taxon>
        <taxon>Candidatus Entotheonellia</taxon>
        <taxon>Candidatus Entotheonellales</taxon>
        <taxon>Candidatus Entotheonellaceae</taxon>
        <taxon>Candidatus Entotheonella</taxon>
    </lineage>
</organism>
<dbReference type="InterPro" id="IPR005532">
    <property type="entry name" value="SUMF_dom"/>
</dbReference>
<dbReference type="InterPro" id="IPR007111">
    <property type="entry name" value="NACHT_NTPase"/>
</dbReference>
<sequence length="934" mass="107826">MYHQSIPTQQRLHVEGIQYHLEQLCTTKLVRIGETDRKHLEDLASLFRQDSIPMDVVLTKLFPRYDEQHASGLWRQFKSRVNNKYLKRVAPDVSLFSTRSTASAKEKEVCFVSNSSSMISPQPTQTHQKDTHIVGEDEILRFYLKKLRGDSRYLDIRGMGATRANRVELQQVFTFLQVRMADEKLEKNSQLESSYLALQTALTKPNLVIVGDPGSGKTTLLRFIALKLALAHLGDELKNTLPQIGFEDELPFPIFVRLATFAQFLCDYSDDSYPTEAPQHFFRYLDHMLAGFHIRIPEAYLQNRLLAGRCILLLDGLDEIPNMKLRQRIVNILEYIVHSGQTIGNRHIITCRTRVYRGEFQFNMEFNRCELIPFNKDQVKAFVRSWVRSLYGISEGETGTALTKQADIYREELLDDIWSNFNVRQLAENPLILTILSVIHWSRRQLPEQRTELYDTAINFLLDSREWLSHIPNHLRKECLQTIALYMTNYPGGVRRTLGKIEAAKIVQNLLDMNQREAQEFLEQETLYSGILVSRVEGELEFWQPVFQEYLAALELSTQDDYWKIIEPQLFDDTWDEITVMLGGCRRRLGIKAASELIQKILDVNYSLNSKVRSIGIIGRIIQDIRPYGGNPTRDTGYEQTLLEMLPTFEEHRAEIDFQTRIEIGEALGQIGDPRLEDEEKNEILIRGGTFWMGTPDDVVERSYHSERGHISERPMHKVTVSDFLIDRYPVTVAQFQTFVEAGEEGYLDRHNWTPEGWSWREKEGLQNPKCWEAQLDYPNRPVVWVTWYEANAYARWAGKRLPTEAEWEYAARGTEGREYPYGESHFMHHYIKSNGSRGHAMPVGIAFGPTPEGVYDLCGNVLEWCQDWLGPYDSASQLDPEGPTRGQERIIRGGSLHFGALHLRAAKRSHGYPSSRSNCSGFRCVRPANSFAY</sequence>
<proteinExistence type="predicted"/>
<dbReference type="Gene3D" id="3.40.50.300">
    <property type="entry name" value="P-loop containing nucleotide triphosphate hydrolases"/>
    <property type="match status" value="1"/>
</dbReference>
<evidence type="ECO:0000313" key="3">
    <source>
        <dbReference type="Proteomes" id="UP000019141"/>
    </source>
</evidence>
<evidence type="ECO:0000259" key="1">
    <source>
        <dbReference type="PROSITE" id="PS50837"/>
    </source>
</evidence>
<dbReference type="SUPFAM" id="SSF52540">
    <property type="entry name" value="P-loop containing nucleoside triphosphate hydrolases"/>
    <property type="match status" value="1"/>
</dbReference>
<keyword evidence="3" id="KW-1185">Reference proteome</keyword>
<dbReference type="InterPro" id="IPR027417">
    <property type="entry name" value="P-loop_NTPase"/>
</dbReference>
<dbReference type="InterPro" id="IPR016187">
    <property type="entry name" value="CTDL_fold"/>
</dbReference>
<dbReference type="SUPFAM" id="SSF56436">
    <property type="entry name" value="C-type lectin-like"/>
    <property type="match status" value="1"/>
</dbReference>
<dbReference type="EMBL" id="AZHW01000642">
    <property type="protein sequence ID" value="ETW97617.1"/>
    <property type="molecule type" value="Genomic_DNA"/>
</dbReference>
<gene>
    <name evidence="2" type="ORF">ETSY1_21955</name>
</gene>
<name>W4LI08_ENTF1</name>
<dbReference type="InterPro" id="IPR054737">
    <property type="entry name" value="NNH6"/>
</dbReference>
<dbReference type="Pfam" id="PF03781">
    <property type="entry name" value="FGE-sulfatase"/>
    <property type="match status" value="1"/>
</dbReference>
<accession>W4LI08</accession>
<dbReference type="Pfam" id="PF05729">
    <property type="entry name" value="NACHT"/>
    <property type="match status" value="1"/>
</dbReference>